<accession>A0AAD9R0Q2</accession>
<organism evidence="1 2">
    <name type="scientific">Acropora cervicornis</name>
    <name type="common">Staghorn coral</name>
    <dbReference type="NCBI Taxonomy" id="6130"/>
    <lineage>
        <taxon>Eukaryota</taxon>
        <taxon>Metazoa</taxon>
        <taxon>Cnidaria</taxon>
        <taxon>Anthozoa</taxon>
        <taxon>Hexacorallia</taxon>
        <taxon>Scleractinia</taxon>
        <taxon>Astrocoeniina</taxon>
        <taxon>Acroporidae</taxon>
        <taxon>Acropora</taxon>
    </lineage>
</organism>
<dbReference type="AlphaFoldDB" id="A0AAD9R0Q2"/>
<dbReference type="EMBL" id="JARQWQ010000006">
    <property type="protein sequence ID" value="KAK2571003.1"/>
    <property type="molecule type" value="Genomic_DNA"/>
</dbReference>
<protein>
    <submittedName>
        <fullName evidence="1">Uncharacterized protein</fullName>
    </submittedName>
</protein>
<dbReference type="Proteomes" id="UP001249851">
    <property type="component" value="Unassembled WGS sequence"/>
</dbReference>
<comment type="caution">
    <text evidence="1">The sequence shown here is derived from an EMBL/GenBank/DDBJ whole genome shotgun (WGS) entry which is preliminary data.</text>
</comment>
<dbReference type="Gene3D" id="2.40.50.140">
    <property type="entry name" value="Nucleic acid-binding proteins"/>
    <property type="match status" value="1"/>
</dbReference>
<proteinExistence type="predicted"/>
<evidence type="ECO:0000313" key="1">
    <source>
        <dbReference type="EMBL" id="KAK2571003.1"/>
    </source>
</evidence>
<keyword evidence="2" id="KW-1185">Reference proteome</keyword>
<dbReference type="InterPro" id="IPR012340">
    <property type="entry name" value="NA-bd_OB-fold"/>
</dbReference>
<dbReference type="SUPFAM" id="SSF50249">
    <property type="entry name" value="Nucleic acid-binding proteins"/>
    <property type="match status" value="1"/>
</dbReference>
<sequence>MHWQFNNRLDFTGYIQEVQEVQESKRTKNLYFDINLQIGRDKTQSLRVMVHSVQFPFQPPSPMTEISVDTILKNHNSGNFTVSGCIKWLAEPVKPEHATKMVREAGLIDPSETINLSVWDSHIQQNADKQFYTVTNCKLKQYFGKHLATTVNTAVTKAKEQDISNGEQSQNKQN</sequence>
<reference evidence="1" key="2">
    <citation type="journal article" date="2023" name="Science">
        <title>Genomic signatures of disease resistance in endangered staghorn corals.</title>
        <authorList>
            <person name="Vollmer S.V."/>
            <person name="Selwyn J.D."/>
            <person name="Despard B.A."/>
            <person name="Roesel C.L."/>
        </authorList>
    </citation>
    <scope>NUCLEOTIDE SEQUENCE</scope>
    <source>
        <strain evidence="1">K2</strain>
    </source>
</reference>
<reference evidence="1" key="1">
    <citation type="journal article" date="2023" name="G3 (Bethesda)">
        <title>Whole genome assembly and annotation of the endangered Caribbean coral Acropora cervicornis.</title>
        <authorList>
            <person name="Selwyn J.D."/>
            <person name="Vollmer S.V."/>
        </authorList>
    </citation>
    <scope>NUCLEOTIDE SEQUENCE</scope>
    <source>
        <strain evidence="1">K2</strain>
    </source>
</reference>
<evidence type="ECO:0000313" key="2">
    <source>
        <dbReference type="Proteomes" id="UP001249851"/>
    </source>
</evidence>
<gene>
    <name evidence="1" type="ORF">P5673_003539</name>
</gene>
<name>A0AAD9R0Q2_ACRCE</name>